<dbReference type="Proteomes" id="UP000430146">
    <property type="component" value="Unassembled WGS sequence"/>
</dbReference>
<feature type="compositionally biased region" description="Gly residues" evidence="1">
    <location>
        <begin position="369"/>
        <end position="400"/>
    </location>
</feature>
<accession>A0A5S9QWP3</accession>
<dbReference type="EMBL" id="CACSIP010000023">
    <property type="protein sequence ID" value="CAA0124435.1"/>
    <property type="molecule type" value="Genomic_DNA"/>
</dbReference>
<dbReference type="Pfam" id="PF18625">
    <property type="entry name" value="EspB_PE"/>
    <property type="match status" value="1"/>
</dbReference>
<evidence type="ECO:0000313" key="5">
    <source>
        <dbReference type="Proteomes" id="UP000430146"/>
    </source>
</evidence>
<sequence>MAGDEVKVDPDDLDRKAEIVDSIPWGPDPGEVPLSRPDTLQSSYAAVTNLSKNAAALADYQKYGIAESQRLADTLRLVGGAYRRVDDAAKTSIDATIPDGPPPAPPAPVPVGSNSVPEPPAPGSMAPFQPVSADQDGFVDVKRADMLLNGGDQAASLRAAATAWSANATTLLGAAQPFQIKIENWEGAAAEAAYAKFQRFGGWLVELAGKWEQLAAEAYTLAAAHETARSTHEPIRVEYEALEAQMPAAIAAGGSAARTLSLKMEQLQHQSEAVRETYAATGNPKQVPPPEPRPNSAAPTTPVTGNGDPRGRGVPAREPGAEGSGAQQPGGGGQPPGAAPAAEQPAVSPMSAAEQASQGAQQGAQQGSQQGGGAPGGGQPGGAPGGGSPGAGQPGGGMPGAKGDPKLPTDPSLRPAAAGGGGSGGGGGGGVPSAPMQPAVSAETVGPAPVVAPTTPAATAGGGTASGGMAGGGMGGMAPMMGAGQGGGSGEKKRNPQLSQDEELYTEERPWTEAVIGNRVRRRGTPDDTKKESQ</sequence>
<dbReference type="InterPro" id="IPR054056">
    <property type="entry name" value="EspB_PPE"/>
</dbReference>
<feature type="compositionally biased region" description="Gly residues" evidence="1">
    <location>
        <begin position="460"/>
        <end position="476"/>
    </location>
</feature>
<evidence type="ECO:0000313" key="4">
    <source>
        <dbReference type="EMBL" id="CAA0124435.1"/>
    </source>
</evidence>
<feature type="compositionally biased region" description="Gly residues" evidence="1">
    <location>
        <begin position="418"/>
        <end position="431"/>
    </location>
</feature>
<dbReference type="RefSeq" id="WP_159231670.1">
    <property type="nucleotide sequence ID" value="NZ_CACSIP010000023.1"/>
</dbReference>
<dbReference type="Pfam" id="PF21856">
    <property type="entry name" value="EspB_PPE"/>
    <property type="match status" value="1"/>
</dbReference>
<dbReference type="Gene3D" id="1.20.1260.20">
    <property type="entry name" value="PPE superfamily"/>
    <property type="match status" value="1"/>
</dbReference>
<feature type="compositionally biased region" description="Pro residues" evidence="1">
    <location>
        <begin position="99"/>
        <end position="109"/>
    </location>
</feature>
<feature type="region of interest" description="Disordered" evidence="1">
    <location>
        <begin position="280"/>
        <end position="534"/>
    </location>
</feature>
<organism evidence="4 5">
    <name type="scientific">Mycolicibacterium vanbaalenii</name>
    <name type="common">Mycobacterium vanbaalenii</name>
    <dbReference type="NCBI Taxonomy" id="110539"/>
    <lineage>
        <taxon>Bacteria</taxon>
        <taxon>Bacillati</taxon>
        <taxon>Actinomycetota</taxon>
        <taxon>Actinomycetes</taxon>
        <taxon>Mycobacteriales</taxon>
        <taxon>Mycobacteriaceae</taxon>
        <taxon>Mycolicibacterium</taxon>
    </lineage>
</organism>
<protein>
    <submittedName>
        <fullName evidence="4">ESX-1 secretion-associated protein EspB</fullName>
    </submittedName>
</protein>
<feature type="domain" description="ESX-1 secretion-associated protein EspB PPE" evidence="3">
    <location>
        <begin position="138"/>
        <end position="293"/>
    </location>
</feature>
<proteinExistence type="predicted"/>
<feature type="compositionally biased region" description="Low complexity" evidence="1">
    <location>
        <begin position="444"/>
        <end position="459"/>
    </location>
</feature>
<feature type="compositionally biased region" description="Low complexity" evidence="1">
    <location>
        <begin position="339"/>
        <end position="368"/>
    </location>
</feature>
<evidence type="ECO:0000259" key="2">
    <source>
        <dbReference type="Pfam" id="PF18625"/>
    </source>
</evidence>
<dbReference type="OrthoDB" id="4753912at2"/>
<dbReference type="AlphaFoldDB" id="A0A5S9QWP3"/>
<evidence type="ECO:0000259" key="3">
    <source>
        <dbReference type="Pfam" id="PF21856"/>
    </source>
</evidence>
<dbReference type="SUPFAM" id="SSF140459">
    <property type="entry name" value="PE/PPE dimer-like"/>
    <property type="match status" value="1"/>
</dbReference>
<reference evidence="4 5" key="1">
    <citation type="submission" date="2019-11" db="EMBL/GenBank/DDBJ databases">
        <authorList>
            <person name="Holert J."/>
        </authorList>
    </citation>
    <scope>NUCLEOTIDE SEQUENCE [LARGE SCALE GENOMIC DNA]</scope>
    <source>
        <strain evidence="4">BC8_1</strain>
    </source>
</reference>
<feature type="region of interest" description="Disordered" evidence="1">
    <location>
        <begin position="93"/>
        <end position="127"/>
    </location>
</feature>
<evidence type="ECO:0000256" key="1">
    <source>
        <dbReference type="SAM" id="MobiDB-lite"/>
    </source>
</evidence>
<gene>
    <name evidence="4" type="primary">espB</name>
    <name evidence="4" type="ORF">AELLOGFF_00988</name>
</gene>
<feature type="compositionally biased region" description="Basic and acidic residues" evidence="1">
    <location>
        <begin position="524"/>
        <end position="534"/>
    </location>
</feature>
<feature type="domain" description="ESX-1 secretion-associated protein EspB PE" evidence="2">
    <location>
        <begin position="12"/>
        <end position="88"/>
    </location>
</feature>
<dbReference type="InterPro" id="IPR041275">
    <property type="entry name" value="EspB_PE"/>
</dbReference>
<dbReference type="InterPro" id="IPR038332">
    <property type="entry name" value="PPE_sf"/>
</dbReference>
<keyword evidence="5" id="KW-1185">Reference proteome</keyword>
<name>A0A5S9QWP3_MYCVN</name>